<gene>
    <name evidence="1" type="ORF">EV356DRAFT_504616</name>
</gene>
<accession>A0A6A6H5A9</accession>
<reference evidence="1" key="1">
    <citation type="journal article" date="2020" name="Stud. Mycol.">
        <title>101 Dothideomycetes genomes: a test case for predicting lifestyles and emergence of pathogens.</title>
        <authorList>
            <person name="Haridas S."/>
            <person name="Albert R."/>
            <person name="Binder M."/>
            <person name="Bloem J."/>
            <person name="Labutti K."/>
            <person name="Salamov A."/>
            <person name="Andreopoulos B."/>
            <person name="Baker S."/>
            <person name="Barry K."/>
            <person name="Bills G."/>
            <person name="Bluhm B."/>
            <person name="Cannon C."/>
            <person name="Castanera R."/>
            <person name="Culley D."/>
            <person name="Daum C."/>
            <person name="Ezra D."/>
            <person name="Gonzalez J."/>
            <person name="Henrissat B."/>
            <person name="Kuo A."/>
            <person name="Liang C."/>
            <person name="Lipzen A."/>
            <person name="Lutzoni F."/>
            <person name="Magnuson J."/>
            <person name="Mondo S."/>
            <person name="Nolan M."/>
            <person name="Ohm R."/>
            <person name="Pangilinan J."/>
            <person name="Park H.-J."/>
            <person name="Ramirez L."/>
            <person name="Alfaro M."/>
            <person name="Sun H."/>
            <person name="Tritt A."/>
            <person name="Yoshinaga Y."/>
            <person name="Zwiers L.-H."/>
            <person name="Turgeon B."/>
            <person name="Goodwin S."/>
            <person name="Spatafora J."/>
            <person name="Crous P."/>
            <person name="Grigoriev I."/>
        </authorList>
    </citation>
    <scope>NUCLEOTIDE SEQUENCE</scope>
    <source>
        <strain evidence="1">Tuck. ex Michener</strain>
    </source>
</reference>
<keyword evidence="2" id="KW-1185">Reference proteome</keyword>
<evidence type="ECO:0000313" key="1">
    <source>
        <dbReference type="EMBL" id="KAF2232900.1"/>
    </source>
</evidence>
<dbReference type="AlphaFoldDB" id="A0A6A6H5A9"/>
<proteinExistence type="predicted"/>
<evidence type="ECO:0000313" key="2">
    <source>
        <dbReference type="Proteomes" id="UP000800092"/>
    </source>
</evidence>
<organism evidence="1 2">
    <name type="scientific">Viridothelium virens</name>
    <name type="common">Speckled blister lichen</name>
    <name type="synonym">Trypethelium virens</name>
    <dbReference type="NCBI Taxonomy" id="1048519"/>
    <lineage>
        <taxon>Eukaryota</taxon>
        <taxon>Fungi</taxon>
        <taxon>Dikarya</taxon>
        <taxon>Ascomycota</taxon>
        <taxon>Pezizomycotina</taxon>
        <taxon>Dothideomycetes</taxon>
        <taxon>Dothideomycetes incertae sedis</taxon>
        <taxon>Trypetheliales</taxon>
        <taxon>Trypetheliaceae</taxon>
        <taxon>Viridothelium</taxon>
    </lineage>
</organism>
<dbReference type="PROSITE" id="PS51257">
    <property type="entry name" value="PROKAR_LIPOPROTEIN"/>
    <property type="match status" value="1"/>
</dbReference>
<name>A0A6A6H5A9_VIRVR</name>
<dbReference type="EMBL" id="ML991811">
    <property type="protein sequence ID" value="KAF2232900.1"/>
    <property type="molecule type" value="Genomic_DNA"/>
</dbReference>
<protein>
    <submittedName>
        <fullName evidence="1">Uncharacterized protein</fullName>
    </submittedName>
</protein>
<sequence length="85" mass="9761">MFESVRWRIGCVSYFAAYGCFPSSVTLPPRKIFMAVGYFIKVRDNRVLMKEKRLDNASSIAGQRRYDSNMLREASYPLPNSSCPI</sequence>
<dbReference type="Proteomes" id="UP000800092">
    <property type="component" value="Unassembled WGS sequence"/>
</dbReference>